<gene>
    <name evidence="6" type="ORF">Clacol_007588</name>
</gene>
<feature type="compositionally biased region" description="Basic and acidic residues" evidence="4">
    <location>
        <begin position="474"/>
        <end position="515"/>
    </location>
</feature>
<name>A0AAV5AFB5_9AGAM</name>
<dbReference type="GO" id="GO:0032040">
    <property type="term" value="C:small-subunit processome"/>
    <property type="evidence" value="ECO:0007669"/>
    <property type="project" value="TreeGrafter"/>
</dbReference>
<evidence type="ECO:0000256" key="1">
    <source>
        <dbReference type="ARBA" id="ARBA00004123"/>
    </source>
</evidence>
<evidence type="ECO:0000313" key="6">
    <source>
        <dbReference type="EMBL" id="GJJ13336.1"/>
    </source>
</evidence>
<accession>A0AAV5AFB5</accession>
<protein>
    <recommendedName>
        <fullName evidence="5">Sas10 C-terminal domain-containing protein</fullName>
    </recommendedName>
</protein>
<comment type="caution">
    <text evidence="6">The sequence shown here is derived from an EMBL/GenBank/DDBJ whole genome shotgun (WGS) entry which is preliminary data.</text>
</comment>
<evidence type="ECO:0000313" key="7">
    <source>
        <dbReference type="Proteomes" id="UP001050691"/>
    </source>
</evidence>
<reference evidence="6" key="1">
    <citation type="submission" date="2021-10" db="EMBL/GenBank/DDBJ databases">
        <title>De novo Genome Assembly of Clathrus columnatus (Basidiomycota, Fungi) Using Illumina and Nanopore Sequence Data.</title>
        <authorList>
            <person name="Ogiso-Tanaka E."/>
            <person name="Itagaki H."/>
            <person name="Hosoya T."/>
            <person name="Hosaka K."/>
        </authorList>
    </citation>
    <scope>NUCLEOTIDE SEQUENCE</scope>
    <source>
        <strain evidence="6">MO-923</strain>
    </source>
</reference>
<keyword evidence="7" id="KW-1185">Reference proteome</keyword>
<comment type="subcellular location">
    <subcellularLocation>
        <location evidence="1">Nucleus</location>
    </subcellularLocation>
</comment>
<dbReference type="PANTHER" id="PTHR13237">
    <property type="entry name" value="SOMETHING ABOUT SILENCING PROTEIN 10-RELATED"/>
    <property type="match status" value="1"/>
</dbReference>
<keyword evidence="3" id="KW-0539">Nucleus</keyword>
<feature type="compositionally biased region" description="Basic and acidic residues" evidence="4">
    <location>
        <begin position="47"/>
        <end position="62"/>
    </location>
</feature>
<sequence>MPRRPRKQPGLTRQKGSKISSEPSGRNDGKVKKWNRRVDIELDEEDQFHQTRDRILLEGNTHDEEELWEDGEEEVFGLGLDTNSEGDSVTDEDEGEEIHRETNLSAAKKTKKGKISKRAPSSSSSSGSESEEETWGRKKSAYYASNADALNQKQGDEDEEEINEMEEQEARKIQTRMKNLLFEEDYGLADVHDRPIGFSEETDMMSALPPIAPTEPIDNVTALRRLEKTSPETLALSREWCYVVRDLQEVEERIQNGNTLSSESDTVTDGLKHLHHQTLLSYVTVLAFYIHLRASEGIVNHPANIPNTRIKAVLERLLTLKQALSTMEELDFDVSNYEDESDISDTSASSDSEVDPLISSKINRRKLVDMDELYALLKEADEMKPSKTSRTKHSSSAHDGIEKPKLSAKKPKKNESQEDVIFDLVEPSFKASRSFERSVIKDDTSDVYGEVTGLSTADAADKKSRRHTLRFHTHKIESSSRKREQSREKLGGDDDIPYPERKKEKEARIQKEVLKTRGTGGDDLELNDIDEGSPPSEVGPAKRKRAESSDSEGDEGYYELVKRAKKSSKEQKKREYDQARLAERVYDDEGGEGPRSLTRAILKNRGLTPRRSKSVRNPRVKKRERYEKAKKKVKSQKAVYKGGLGGRPYGGEESGISKIVKSVKLG</sequence>
<comment type="similarity">
    <text evidence="2">Belongs to the SAS10 family.</text>
</comment>
<feature type="compositionally biased region" description="Basic residues" evidence="4">
    <location>
        <begin position="608"/>
        <end position="635"/>
    </location>
</feature>
<evidence type="ECO:0000256" key="4">
    <source>
        <dbReference type="SAM" id="MobiDB-lite"/>
    </source>
</evidence>
<feature type="domain" description="Sas10 C-terminal" evidence="5">
    <location>
        <begin position="592"/>
        <end position="665"/>
    </location>
</feature>
<feature type="compositionally biased region" description="Basic and acidic residues" evidence="4">
    <location>
        <begin position="25"/>
        <end position="40"/>
    </location>
</feature>
<feature type="region of interest" description="Disordered" evidence="4">
    <location>
        <begin position="1"/>
        <end position="137"/>
    </location>
</feature>
<feature type="compositionally biased region" description="Acidic residues" evidence="4">
    <location>
        <begin position="63"/>
        <end position="75"/>
    </location>
</feature>
<feature type="compositionally biased region" description="Basic residues" evidence="4">
    <location>
        <begin position="108"/>
        <end position="117"/>
    </location>
</feature>
<dbReference type="GO" id="GO:0000462">
    <property type="term" value="P:maturation of SSU-rRNA from tricistronic rRNA transcript (SSU-rRNA, 5.8S rRNA, LSU-rRNA)"/>
    <property type="evidence" value="ECO:0007669"/>
    <property type="project" value="TreeGrafter"/>
</dbReference>
<dbReference type="PANTHER" id="PTHR13237:SF8">
    <property type="entry name" value="SOMETHING ABOUT SILENCING PROTEIN 10"/>
    <property type="match status" value="1"/>
</dbReference>
<feature type="compositionally biased region" description="Gly residues" evidence="4">
    <location>
        <begin position="642"/>
        <end position="653"/>
    </location>
</feature>
<dbReference type="Pfam" id="PF09368">
    <property type="entry name" value="Sas10"/>
    <property type="match status" value="1"/>
</dbReference>
<evidence type="ECO:0000259" key="5">
    <source>
        <dbReference type="Pfam" id="PF09368"/>
    </source>
</evidence>
<feature type="compositionally biased region" description="Basic residues" evidence="4">
    <location>
        <begin position="463"/>
        <end position="473"/>
    </location>
</feature>
<evidence type="ECO:0000256" key="2">
    <source>
        <dbReference type="ARBA" id="ARBA00010979"/>
    </source>
</evidence>
<dbReference type="AlphaFoldDB" id="A0AAV5AFB5"/>
<dbReference type="Proteomes" id="UP001050691">
    <property type="component" value="Unassembled WGS sequence"/>
</dbReference>
<dbReference type="EMBL" id="BPWL01000008">
    <property type="protein sequence ID" value="GJJ13336.1"/>
    <property type="molecule type" value="Genomic_DNA"/>
</dbReference>
<feature type="region of interest" description="Disordered" evidence="4">
    <location>
        <begin position="383"/>
        <end position="419"/>
    </location>
</feature>
<dbReference type="InterPro" id="IPR018972">
    <property type="entry name" value="Sas10_C_dom"/>
</dbReference>
<evidence type="ECO:0000256" key="3">
    <source>
        <dbReference type="ARBA" id="ARBA00023242"/>
    </source>
</evidence>
<feature type="compositionally biased region" description="Basic and acidic residues" evidence="4">
    <location>
        <begin position="567"/>
        <end position="587"/>
    </location>
</feature>
<feature type="region of interest" description="Disordered" evidence="4">
    <location>
        <begin position="457"/>
        <end position="653"/>
    </location>
</feature>
<proteinExistence type="inferred from homology"/>
<feature type="compositionally biased region" description="Acidic residues" evidence="4">
    <location>
        <begin position="522"/>
        <end position="531"/>
    </location>
</feature>
<organism evidence="6 7">
    <name type="scientific">Clathrus columnatus</name>
    <dbReference type="NCBI Taxonomy" id="1419009"/>
    <lineage>
        <taxon>Eukaryota</taxon>
        <taxon>Fungi</taxon>
        <taxon>Dikarya</taxon>
        <taxon>Basidiomycota</taxon>
        <taxon>Agaricomycotina</taxon>
        <taxon>Agaricomycetes</taxon>
        <taxon>Phallomycetidae</taxon>
        <taxon>Phallales</taxon>
        <taxon>Clathraceae</taxon>
        <taxon>Clathrus</taxon>
    </lineage>
</organism>